<reference evidence="3" key="2">
    <citation type="submission" date="2015-01" db="EMBL/GenBank/DDBJ databases">
        <title>Evolutionary Origins and Diversification of the Mycorrhizal Mutualists.</title>
        <authorList>
            <consortium name="DOE Joint Genome Institute"/>
            <consortium name="Mycorrhizal Genomics Consortium"/>
            <person name="Kohler A."/>
            <person name="Kuo A."/>
            <person name="Nagy L.G."/>
            <person name="Floudas D."/>
            <person name="Copeland A."/>
            <person name="Barry K.W."/>
            <person name="Cichocki N."/>
            <person name="Veneault-Fourrey C."/>
            <person name="LaButti K."/>
            <person name="Lindquist E.A."/>
            <person name="Lipzen A."/>
            <person name="Lundell T."/>
            <person name="Morin E."/>
            <person name="Murat C."/>
            <person name="Riley R."/>
            <person name="Ohm R."/>
            <person name="Sun H."/>
            <person name="Tunlid A."/>
            <person name="Henrissat B."/>
            <person name="Grigoriev I.V."/>
            <person name="Hibbett D.S."/>
            <person name="Martin F."/>
        </authorList>
    </citation>
    <scope>NUCLEOTIDE SEQUENCE [LARGE SCALE GENOMIC DNA]</scope>
    <source>
        <strain evidence="3">Ve08.2h10</strain>
    </source>
</reference>
<protein>
    <submittedName>
        <fullName evidence="2">Uncharacterized protein</fullName>
    </submittedName>
</protein>
<gene>
    <name evidence="2" type="ORF">PAXRUDRAFT_824537</name>
</gene>
<feature type="region of interest" description="Disordered" evidence="1">
    <location>
        <begin position="60"/>
        <end position="89"/>
    </location>
</feature>
<dbReference type="Proteomes" id="UP000054538">
    <property type="component" value="Unassembled WGS sequence"/>
</dbReference>
<proteinExistence type="predicted"/>
<dbReference type="AlphaFoldDB" id="A0A0D0EBL2"/>
<dbReference type="HOGENOM" id="CLU_2455425_0_0_1"/>
<evidence type="ECO:0000256" key="1">
    <source>
        <dbReference type="SAM" id="MobiDB-lite"/>
    </source>
</evidence>
<keyword evidence="3" id="KW-1185">Reference proteome</keyword>
<organism evidence="2 3">
    <name type="scientific">Paxillus rubicundulus Ve08.2h10</name>
    <dbReference type="NCBI Taxonomy" id="930991"/>
    <lineage>
        <taxon>Eukaryota</taxon>
        <taxon>Fungi</taxon>
        <taxon>Dikarya</taxon>
        <taxon>Basidiomycota</taxon>
        <taxon>Agaricomycotina</taxon>
        <taxon>Agaricomycetes</taxon>
        <taxon>Agaricomycetidae</taxon>
        <taxon>Boletales</taxon>
        <taxon>Paxilineae</taxon>
        <taxon>Paxillaceae</taxon>
        <taxon>Paxillus</taxon>
    </lineage>
</organism>
<reference evidence="2 3" key="1">
    <citation type="submission" date="2014-04" db="EMBL/GenBank/DDBJ databases">
        <authorList>
            <consortium name="DOE Joint Genome Institute"/>
            <person name="Kuo A."/>
            <person name="Kohler A."/>
            <person name="Jargeat P."/>
            <person name="Nagy L.G."/>
            <person name="Floudas D."/>
            <person name="Copeland A."/>
            <person name="Barry K.W."/>
            <person name="Cichocki N."/>
            <person name="Veneault-Fourrey C."/>
            <person name="LaButti K."/>
            <person name="Lindquist E.A."/>
            <person name="Lipzen A."/>
            <person name="Lundell T."/>
            <person name="Morin E."/>
            <person name="Murat C."/>
            <person name="Sun H."/>
            <person name="Tunlid A."/>
            <person name="Henrissat B."/>
            <person name="Grigoriev I.V."/>
            <person name="Hibbett D.S."/>
            <person name="Martin F."/>
            <person name="Nordberg H.P."/>
            <person name="Cantor M.N."/>
            <person name="Hua S.X."/>
        </authorList>
    </citation>
    <scope>NUCLEOTIDE SEQUENCE [LARGE SCALE GENOMIC DNA]</scope>
    <source>
        <strain evidence="2 3">Ve08.2h10</strain>
    </source>
</reference>
<evidence type="ECO:0000313" key="2">
    <source>
        <dbReference type="EMBL" id="KIK97815.1"/>
    </source>
</evidence>
<sequence>MHTPAAANDNRASIDDQLYWFRNEVEALEPASAIARVRGIEVLIKGRLLDAALTSILNHSRMSPSERKHRRSSRCRMVTEVHETRPLSQ</sequence>
<evidence type="ECO:0000313" key="3">
    <source>
        <dbReference type="Proteomes" id="UP000054538"/>
    </source>
</evidence>
<dbReference type="EMBL" id="KN824919">
    <property type="protein sequence ID" value="KIK97815.1"/>
    <property type="molecule type" value="Genomic_DNA"/>
</dbReference>
<accession>A0A0D0EBL2</accession>
<feature type="compositionally biased region" description="Basic and acidic residues" evidence="1">
    <location>
        <begin position="77"/>
        <end position="89"/>
    </location>
</feature>
<name>A0A0D0EBL2_9AGAM</name>
<dbReference type="InParanoid" id="A0A0D0EBL2"/>